<feature type="domain" description="TnsA endonuclease N-terminal" evidence="1">
    <location>
        <begin position="50"/>
        <end position="101"/>
    </location>
</feature>
<dbReference type="GO" id="GO:0004519">
    <property type="term" value="F:endonuclease activity"/>
    <property type="evidence" value="ECO:0007669"/>
    <property type="project" value="UniProtKB-KW"/>
</dbReference>
<evidence type="ECO:0000259" key="1">
    <source>
        <dbReference type="Pfam" id="PF08722"/>
    </source>
</evidence>
<proteinExistence type="predicted"/>
<protein>
    <submittedName>
        <fullName evidence="2">TnsA endonuclease N terminal</fullName>
    </submittedName>
</protein>
<comment type="caution">
    <text evidence="2">The sequence shown here is derived from an EMBL/GenBank/DDBJ whole genome shotgun (WGS) entry which is preliminary data.</text>
</comment>
<dbReference type="Gene3D" id="3.40.1350.10">
    <property type="match status" value="1"/>
</dbReference>
<keyword evidence="2" id="KW-0378">Hydrolase</keyword>
<evidence type="ECO:0000313" key="3">
    <source>
        <dbReference type="Proteomes" id="UP000199468"/>
    </source>
</evidence>
<dbReference type="InterPro" id="IPR014833">
    <property type="entry name" value="TnsA_N"/>
</dbReference>
<dbReference type="Pfam" id="PF08722">
    <property type="entry name" value="Tn7_TnsA-like_N"/>
    <property type="match status" value="1"/>
</dbReference>
<sequence>MVYLPGEHRSSRNVHSKSRGACRPSVVIHDREVMCESGEERDTALIIASDPDVIDLREQPPAVTWLDAEGTPRRHTFDFLATLRCGKKIAIAVKPMAVVKRTRFRETLRLIARQVPKSFADGVKLVTDENLPLDEVHNAVLRKHMLRTSNPEHDALVKNLLTEQGRASIAQIVETSGLEGQAFQAIIRLVASGIIRVVDNARVSYDALIELAAASRTNEEVA</sequence>
<dbReference type="Proteomes" id="UP000199468">
    <property type="component" value="Unassembled WGS sequence"/>
</dbReference>
<keyword evidence="2" id="KW-0255">Endonuclease</keyword>
<organism evidence="2 3">
    <name type="scientific">Bosea robiniae</name>
    <dbReference type="NCBI Taxonomy" id="1036780"/>
    <lineage>
        <taxon>Bacteria</taxon>
        <taxon>Pseudomonadati</taxon>
        <taxon>Pseudomonadota</taxon>
        <taxon>Alphaproteobacteria</taxon>
        <taxon>Hyphomicrobiales</taxon>
        <taxon>Boseaceae</taxon>
        <taxon>Bosea</taxon>
    </lineage>
</organism>
<reference evidence="2 3" key="1">
    <citation type="submission" date="2016-10" db="EMBL/GenBank/DDBJ databases">
        <authorList>
            <person name="Varghese N."/>
            <person name="Submissions S."/>
        </authorList>
    </citation>
    <scope>NUCLEOTIDE SEQUENCE [LARGE SCALE GENOMIC DNA]</scope>
    <source>
        <strain evidence="2 3">DSM 26672</strain>
    </source>
</reference>
<keyword evidence="2" id="KW-0540">Nuclease</keyword>
<name>A0ABY0PAR0_9HYPH</name>
<keyword evidence="3" id="KW-1185">Reference proteome</keyword>
<dbReference type="EMBL" id="FNBZ01000008">
    <property type="protein sequence ID" value="SDH32172.1"/>
    <property type="molecule type" value="Genomic_DNA"/>
</dbReference>
<gene>
    <name evidence="2" type="ORF">SAMN05421844_10827</name>
</gene>
<evidence type="ECO:0000313" key="2">
    <source>
        <dbReference type="EMBL" id="SDH32172.1"/>
    </source>
</evidence>
<dbReference type="InterPro" id="IPR011856">
    <property type="entry name" value="tRNA_endonuc-like_dom_sf"/>
</dbReference>
<accession>A0ABY0PAR0</accession>